<protein>
    <recommendedName>
        <fullName evidence="3">Peptidase M15A C-terminal domain-containing protein</fullName>
    </recommendedName>
</protein>
<dbReference type="InterPro" id="IPR009045">
    <property type="entry name" value="Zn_M74/Hedgehog-like"/>
</dbReference>
<evidence type="ECO:0000313" key="1">
    <source>
        <dbReference type="EMBL" id="NAW49967.1"/>
    </source>
</evidence>
<dbReference type="Pfam" id="PF18979">
    <property type="entry name" value="DUF5715"/>
    <property type="match status" value="1"/>
</dbReference>
<dbReference type="SUPFAM" id="SSF55166">
    <property type="entry name" value="Hedgehog/DD-peptidase"/>
    <property type="match status" value="1"/>
</dbReference>
<dbReference type="EMBL" id="JAAABJ010000114">
    <property type="protein sequence ID" value="NAW49967.1"/>
    <property type="molecule type" value="Genomic_DNA"/>
</dbReference>
<dbReference type="AlphaFoldDB" id="A0A845PU11"/>
<dbReference type="Proteomes" id="UP000553459">
    <property type="component" value="Unassembled WGS sequence"/>
</dbReference>
<evidence type="ECO:0000313" key="2">
    <source>
        <dbReference type="Proteomes" id="UP000553459"/>
    </source>
</evidence>
<proteinExistence type="predicted"/>
<organism evidence="1 2">
    <name type="scientific">Elizabethkingia argenteiflava</name>
    <dbReference type="NCBI Taxonomy" id="2681556"/>
    <lineage>
        <taxon>Bacteria</taxon>
        <taxon>Pseudomonadati</taxon>
        <taxon>Bacteroidota</taxon>
        <taxon>Flavobacteriia</taxon>
        <taxon>Flavobacteriales</taxon>
        <taxon>Weeksellaceae</taxon>
        <taxon>Elizabethkingia</taxon>
    </lineage>
</organism>
<accession>A0A845PU11</accession>
<comment type="caution">
    <text evidence="1">The sequence shown here is derived from an EMBL/GenBank/DDBJ whole genome shotgun (WGS) entry which is preliminary data.</text>
</comment>
<sequence length="200" mass="22869">MRKLFFTFIGLFIGIGGQSSQPHLYQASGIRVGISSYAMHIEASKKFNIPVLENSKVINRYIRTGKLVSVPISGKGYRLHRLNYSQACLVPKAKAILQEMAKKFQVSTRGNVLTVTSLTRSLKDQCRLRKINSNAAIGISSHNYGNSFDISYIRFNRQLKPNLKLEVDLEKLLRSYKKAGKIYYIKERKQSCYHITVRNY</sequence>
<gene>
    <name evidence="1" type="ORF">GNY06_00665</name>
</gene>
<evidence type="ECO:0008006" key="3">
    <source>
        <dbReference type="Google" id="ProtNLM"/>
    </source>
</evidence>
<reference evidence="1 2" key="1">
    <citation type="submission" date="2019-11" db="EMBL/GenBank/DDBJ databases">
        <title>Characterization of Elizabethkingia argenteiflava sp. nov., isolated from inner surface of Soybean Pods.</title>
        <authorList>
            <person name="Mo S."/>
        </authorList>
    </citation>
    <scope>NUCLEOTIDE SEQUENCE [LARGE SCALE GENOMIC DNA]</scope>
    <source>
        <strain evidence="1 2">YB22</strain>
    </source>
</reference>
<keyword evidence="2" id="KW-1185">Reference proteome</keyword>
<dbReference type="InterPro" id="IPR043769">
    <property type="entry name" value="DUF5715"/>
</dbReference>
<name>A0A845PU11_9FLAO</name>